<dbReference type="OrthoDB" id="7574487at2759"/>
<dbReference type="SUPFAM" id="SSF48264">
    <property type="entry name" value="Cytochrome P450"/>
    <property type="match status" value="1"/>
</dbReference>
<accession>A0A6V7H6X5</accession>
<evidence type="ECO:0000256" key="2">
    <source>
        <dbReference type="ARBA" id="ARBA00004174"/>
    </source>
</evidence>
<proteinExistence type="inferred from homology"/>
<evidence type="ECO:0000256" key="9">
    <source>
        <dbReference type="ARBA" id="ARBA00023002"/>
    </source>
</evidence>
<evidence type="ECO:0000313" key="13">
    <source>
        <dbReference type="EMBL" id="CAD1475072.1"/>
    </source>
</evidence>
<keyword evidence="11" id="KW-0503">Monooxygenase</keyword>
<gene>
    <name evidence="13" type="ORF">MHI_LOCUS511459</name>
</gene>
<comment type="subcellular location">
    <subcellularLocation>
        <location evidence="3">Endoplasmic reticulum membrane</location>
        <topology evidence="3">Peripheral membrane protein</topology>
    </subcellularLocation>
    <subcellularLocation>
        <location evidence="2">Microsome membrane</location>
        <topology evidence="2">Peripheral membrane protein</topology>
    </subcellularLocation>
</comment>
<evidence type="ECO:0000256" key="6">
    <source>
        <dbReference type="ARBA" id="ARBA00022723"/>
    </source>
</evidence>
<organism evidence="13 14">
    <name type="scientific">Heterotrigona itama</name>
    <dbReference type="NCBI Taxonomy" id="395501"/>
    <lineage>
        <taxon>Eukaryota</taxon>
        <taxon>Metazoa</taxon>
        <taxon>Ecdysozoa</taxon>
        <taxon>Arthropoda</taxon>
        <taxon>Hexapoda</taxon>
        <taxon>Insecta</taxon>
        <taxon>Pterygota</taxon>
        <taxon>Neoptera</taxon>
        <taxon>Endopterygota</taxon>
        <taxon>Hymenoptera</taxon>
        <taxon>Apocrita</taxon>
        <taxon>Aculeata</taxon>
        <taxon>Apoidea</taxon>
        <taxon>Anthophila</taxon>
        <taxon>Apidae</taxon>
        <taxon>Heterotrigona</taxon>
    </lineage>
</organism>
<dbReference type="GO" id="GO:0016705">
    <property type="term" value="F:oxidoreductase activity, acting on paired donors, with incorporation or reduction of molecular oxygen"/>
    <property type="evidence" value="ECO:0007669"/>
    <property type="project" value="InterPro"/>
</dbReference>
<dbReference type="InterPro" id="IPR050476">
    <property type="entry name" value="Insect_CytP450_Detox"/>
</dbReference>
<keyword evidence="14" id="KW-1185">Reference proteome</keyword>
<sequence>MAAFEVLCGLVALFLVLYYFLQSSTFWEKKNIPGPKPFFIFGNFFPMVIGRTSLGDQMAKFYKQYKHEPVFGLYLRADNVLVINDPDLIKTVLIKDFSKFAYRGIHINEKTEPLSQHMFSLEPERWRPLRTRLSPIFTSGKLKGMFSLILDCSNTLEKYMETLVSERECIEVREVAARFTTDVIASCAFGVETNAMSKAQSRFREIGKEFFGPGLKQVLKHRFREGFPRFYTLLGYVLPKDDTTIFFTNAVMDMIEHRRKNNIVRPDFINTLMDLQDHPEKMNIELTTSFLVAQAFVFFMAGFETSSSAIATALYELAQHQDVQDKLRNEIREYYELTNGEWQYENIKKMAILDAVFKETLRKYPPVTVIMRKCTEDYTFENLKLTVPKDTRIFIP</sequence>
<dbReference type="GO" id="GO:0005506">
    <property type="term" value="F:iron ion binding"/>
    <property type="evidence" value="ECO:0007669"/>
    <property type="project" value="InterPro"/>
</dbReference>
<keyword evidence="6" id="KW-0479">Metal-binding</keyword>
<dbReference type="GO" id="GO:0005789">
    <property type="term" value="C:endoplasmic reticulum membrane"/>
    <property type="evidence" value="ECO:0007669"/>
    <property type="project" value="UniProtKB-SubCell"/>
</dbReference>
<keyword evidence="9" id="KW-0560">Oxidoreductase</keyword>
<evidence type="ECO:0000256" key="3">
    <source>
        <dbReference type="ARBA" id="ARBA00004406"/>
    </source>
</evidence>
<dbReference type="Gene3D" id="1.10.630.10">
    <property type="entry name" value="Cytochrome P450"/>
    <property type="match status" value="1"/>
</dbReference>
<evidence type="ECO:0008006" key="15">
    <source>
        <dbReference type="Google" id="ProtNLM"/>
    </source>
</evidence>
<evidence type="ECO:0000256" key="8">
    <source>
        <dbReference type="ARBA" id="ARBA00022848"/>
    </source>
</evidence>
<name>A0A6V7H6X5_9HYME</name>
<evidence type="ECO:0000256" key="1">
    <source>
        <dbReference type="ARBA" id="ARBA00001971"/>
    </source>
</evidence>
<dbReference type="PRINTS" id="PR00464">
    <property type="entry name" value="EP450II"/>
</dbReference>
<dbReference type="GO" id="GO:0004497">
    <property type="term" value="F:monooxygenase activity"/>
    <property type="evidence" value="ECO:0007669"/>
    <property type="project" value="UniProtKB-KW"/>
</dbReference>
<dbReference type="InterPro" id="IPR002402">
    <property type="entry name" value="Cyt_P450_E_grp-II"/>
</dbReference>
<keyword evidence="8" id="KW-0492">Microsome</keyword>
<comment type="similarity">
    <text evidence="4">Belongs to the cytochrome P450 family.</text>
</comment>
<dbReference type="Pfam" id="PF00067">
    <property type="entry name" value="p450"/>
    <property type="match status" value="1"/>
</dbReference>
<evidence type="ECO:0000313" key="14">
    <source>
        <dbReference type="Proteomes" id="UP000752696"/>
    </source>
</evidence>
<dbReference type="InterPro" id="IPR036396">
    <property type="entry name" value="Cyt_P450_sf"/>
</dbReference>
<comment type="caution">
    <text evidence="13">The sequence shown here is derived from an EMBL/GenBank/DDBJ whole genome shotgun (WGS) entry which is preliminary data.</text>
</comment>
<keyword evidence="12" id="KW-0472">Membrane</keyword>
<dbReference type="AlphaFoldDB" id="A0A6V7H6X5"/>
<evidence type="ECO:0000256" key="11">
    <source>
        <dbReference type="ARBA" id="ARBA00023033"/>
    </source>
</evidence>
<keyword evidence="5" id="KW-0349">Heme</keyword>
<keyword evidence="10" id="KW-0408">Iron</keyword>
<evidence type="ECO:0000256" key="4">
    <source>
        <dbReference type="ARBA" id="ARBA00010617"/>
    </source>
</evidence>
<comment type="cofactor">
    <cofactor evidence="1">
        <name>heme</name>
        <dbReference type="ChEBI" id="CHEBI:30413"/>
    </cofactor>
</comment>
<dbReference type="InterPro" id="IPR001128">
    <property type="entry name" value="Cyt_P450"/>
</dbReference>
<dbReference type="PANTHER" id="PTHR24292:SF54">
    <property type="entry name" value="CYP9F3-RELATED"/>
    <property type="match status" value="1"/>
</dbReference>
<feature type="non-terminal residue" evidence="13">
    <location>
        <position position="1"/>
    </location>
</feature>
<evidence type="ECO:0000256" key="7">
    <source>
        <dbReference type="ARBA" id="ARBA00022824"/>
    </source>
</evidence>
<evidence type="ECO:0000256" key="10">
    <source>
        <dbReference type="ARBA" id="ARBA00023004"/>
    </source>
</evidence>
<dbReference type="CDD" id="cd11056">
    <property type="entry name" value="CYP6-like"/>
    <property type="match status" value="1"/>
</dbReference>
<dbReference type="EMBL" id="CAJDYZ010008119">
    <property type="protein sequence ID" value="CAD1475072.1"/>
    <property type="molecule type" value="Genomic_DNA"/>
</dbReference>
<reference evidence="13" key="1">
    <citation type="submission" date="2020-07" db="EMBL/GenBank/DDBJ databases">
        <authorList>
            <person name="Nazaruddin N."/>
        </authorList>
    </citation>
    <scope>NUCLEOTIDE SEQUENCE</scope>
</reference>
<evidence type="ECO:0000256" key="12">
    <source>
        <dbReference type="ARBA" id="ARBA00023136"/>
    </source>
</evidence>
<dbReference type="GO" id="GO:0020037">
    <property type="term" value="F:heme binding"/>
    <property type="evidence" value="ECO:0007669"/>
    <property type="project" value="InterPro"/>
</dbReference>
<evidence type="ECO:0000256" key="5">
    <source>
        <dbReference type="ARBA" id="ARBA00022617"/>
    </source>
</evidence>
<protein>
    <recommendedName>
        <fullName evidence="15">Cytochrome P450</fullName>
    </recommendedName>
</protein>
<keyword evidence="7" id="KW-0256">Endoplasmic reticulum</keyword>
<dbReference type="Proteomes" id="UP000752696">
    <property type="component" value="Unassembled WGS sequence"/>
</dbReference>
<dbReference type="PANTHER" id="PTHR24292">
    <property type="entry name" value="CYTOCHROME P450"/>
    <property type="match status" value="1"/>
</dbReference>